<reference evidence="2" key="1">
    <citation type="journal article" date="2015" name="Nature">
        <title>Complex archaea that bridge the gap between prokaryotes and eukaryotes.</title>
        <authorList>
            <person name="Spang A."/>
            <person name="Saw J.H."/>
            <person name="Jorgensen S.L."/>
            <person name="Zaremba-Niedzwiedzka K."/>
            <person name="Martijn J."/>
            <person name="Lind A.E."/>
            <person name="van Eijk R."/>
            <person name="Schleper C."/>
            <person name="Guy L."/>
            <person name="Ettema T.J."/>
        </authorList>
    </citation>
    <scope>NUCLEOTIDE SEQUENCE</scope>
</reference>
<proteinExistence type="predicted"/>
<protein>
    <submittedName>
        <fullName evidence="2">Uncharacterized protein</fullName>
    </submittedName>
</protein>
<keyword evidence="1" id="KW-1133">Transmembrane helix</keyword>
<feature type="transmembrane region" description="Helical" evidence="1">
    <location>
        <begin position="44"/>
        <end position="64"/>
    </location>
</feature>
<evidence type="ECO:0000256" key="1">
    <source>
        <dbReference type="SAM" id="Phobius"/>
    </source>
</evidence>
<feature type="transmembrane region" description="Helical" evidence="1">
    <location>
        <begin position="85"/>
        <end position="103"/>
    </location>
</feature>
<feature type="transmembrane region" description="Helical" evidence="1">
    <location>
        <begin position="115"/>
        <end position="137"/>
    </location>
</feature>
<name>A0A0F9L9Q7_9ZZZZ</name>
<keyword evidence="1" id="KW-0812">Transmembrane</keyword>
<accession>A0A0F9L9Q7</accession>
<gene>
    <name evidence="2" type="ORF">LCGC14_1539100</name>
</gene>
<dbReference type="EMBL" id="LAZR01011627">
    <property type="protein sequence ID" value="KKM60710.1"/>
    <property type="molecule type" value="Genomic_DNA"/>
</dbReference>
<sequence>MKQINKEYLKLNKNLLLSIVFSMAISAMVAQLLAGQETYLNSTFTIITGYVVFFSSFGALYYFGLRKKYEILQKNKNLKNELKRLIASLGIGEIFYLAIRWSTLYHFLNIGIEPYLASLISEAISLASYMLIVTISAKLTGLYKES</sequence>
<dbReference type="AlphaFoldDB" id="A0A0F9L9Q7"/>
<evidence type="ECO:0000313" key="2">
    <source>
        <dbReference type="EMBL" id="KKM60710.1"/>
    </source>
</evidence>
<comment type="caution">
    <text evidence="2">The sequence shown here is derived from an EMBL/GenBank/DDBJ whole genome shotgun (WGS) entry which is preliminary data.</text>
</comment>
<organism evidence="2">
    <name type="scientific">marine sediment metagenome</name>
    <dbReference type="NCBI Taxonomy" id="412755"/>
    <lineage>
        <taxon>unclassified sequences</taxon>
        <taxon>metagenomes</taxon>
        <taxon>ecological metagenomes</taxon>
    </lineage>
</organism>
<keyword evidence="1" id="KW-0472">Membrane</keyword>